<dbReference type="Gene3D" id="3.30.559.10">
    <property type="entry name" value="Chloramphenicol acetyltransferase-like domain"/>
    <property type="match status" value="1"/>
</dbReference>
<sequence length="256" mass="28265">MEPIIHFNSTSLVKPSSTDPANGSLVPRRMDLTPFDLQLLPIGYTQRGLLFNKPTPEQLEELTGNNVINHLKDSLSRALEIFTPLAGRLAITEHRDDNTRSFYVDCNGDGAQFIDAAAPGVTVAQILEPTYVPEVVYSLMPMEGVRNFEEVSKPLLAVQVIELVDGFFMGVAVNHAITDGVAFWHFMNTWSEISRSSPLLSTGPHHHQELMLSQPVPVIGKWFPDGIERPIRIPADSFNQSTTVSDSGTSNSAPWQ</sequence>
<feature type="non-terminal residue" evidence="2">
    <location>
        <position position="256"/>
    </location>
</feature>
<dbReference type="AlphaFoldDB" id="A0A9Q0FAQ0"/>
<comment type="caution">
    <text evidence="2">The sequence shown here is derived from an EMBL/GenBank/DDBJ whole genome shotgun (WGS) entry which is preliminary data.</text>
</comment>
<dbReference type="Pfam" id="PF02458">
    <property type="entry name" value="Transferase"/>
    <property type="match status" value="1"/>
</dbReference>
<evidence type="ECO:0000313" key="2">
    <source>
        <dbReference type="EMBL" id="KAJ4827229.1"/>
    </source>
</evidence>
<evidence type="ECO:0000256" key="1">
    <source>
        <dbReference type="ARBA" id="ARBA00022679"/>
    </source>
</evidence>
<reference evidence="2" key="1">
    <citation type="submission" date="2022-02" db="EMBL/GenBank/DDBJ databases">
        <authorList>
            <person name="Henning P.M."/>
            <person name="McCubbin A.G."/>
            <person name="Shore J.S."/>
        </authorList>
    </citation>
    <scope>NUCLEOTIDE SEQUENCE</scope>
    <source>
        <strain evidence="2">F60SS</strain>
        <tissue evidence="2">Leaves</tissue>
    </source>
</reference>
<reference evidence="2" key="2">
    <citation type="journal article" date="2023" name="Plants (Basel)">
        <title>Annotation of the Turnera subulata (Passifloraceae) Draft Genome Reveals the S-Locus Evolved after the Divergence of Turneroideae from Passifloroideae in a Stepwise Manner.</title>
        <authorList>
            <person name="Henning P.M."/>
            <person name="Roalson E.H."/>
            <person name="Mir W."/>
            <person name="McCubbin A.G."/>
            <person name="Shore J.S."/>
        </authorList>
    </citation>
    <scope>NUCLEOTIDE SEQUENCE</scope>
    <source>
        <strain evidence="2">F60SS</strain>
    </source>
</reference>
<dbReference type="GO" id="GO:0016740">
    <property type="term" value="F:transferase activity"/>
    <property type="evidence" value="ECO:0007669"/>
    <property type="project" value="UniProtKB-KW"/>
</dbReference>
<gene>
    <name evidence="2" type="ORF">Tsubulata_048718</name>
</gene>
<protein>
    <submittedName>
        <fullName evidence="2">Uncharacterized protein</fullName>
    </submittedName>
</protein>
<dbReference type="InterPro" id="IPR051283">
    <property type="entry name" value="Sec_Metabolite_Acyltrans"/>
</dbReference>
<keyword evidence="3" id="KW-1185">Reference proteome</keyword>
<evidence type="ECO:0000313" key="3">
    <source>
        <dbReference type="Proteomes" id="UP001141552"/>
    </source>
</evidence>
<dbReference type="Proteomes" id="UP001141552">
    <property type="component" value="Unassembled WGS sequence"/>
</dbReference>
<accession>A0A9Q0FAQ0</accession>
<name>A0A9Q0FAQ0_9ROSI</name>
<organism evidence="2 3">
    <name type="scientific">Turnera subulata</name>
    <dbReference type="NCBI Taxonomy" id="218843"/>
    <lineage>
        <taxon>Eukaryota</taxon>
        <taxon>Viridiplantae</taxon>
        <taxon>Streptophyta</taxon>
        <taxon>Embryophyta</taxon>
        <taxon>Tracheophyta</taxon>
        <taxon>Spermatophyta</taxon>
        <taxon>Magnoliopsida</taxon>
        <taxon>eudicotyledons</taxon>
        <taxon>Gunneridae</taxon>
        <taxon>Pentapetalae</taxon>
        <taxon>rosids</taxon>
        <taxon>fabids</taxon>
        <taxon>Malpighiales</taxon>
        <taxon>Passifloraceae</taxon>
        <taxon>Turnera</taxon>
    </lineage>
</organism>
<dbReference type="PANTHER" id="PTHR31896:SF43">
    <property type="entry name" value="PROTEIN ENHANCED PSEUDOMONAS SUSCEPTIBILITY 1"/>
    <property type="match status" value="1"/>
</dbReference>
<dbReference type="PANTHER" id="PTHR31896">
    <property type="entry name" value="FAMILY REGULATORY PROTEIN, PUTATIVE (AFU_ORTHOLOGUE AFUA_3G14730)-RELATED"/>
    <property type="match status" value="1"/>
</dbReference>
<keyword evidence="1" id="KW-0808">Transferase</keyword>
<dbReference type="InterPro" id="IPR023213">
    <property type="entry name" value="CAT-like_dom_sf"/>
</dbReference>
<proteinExistence type="predicted"/>
<dbReference type="OrthoDB" id="849222at2759"/>
<dbReference type="EMBL" id="JAKUCV010006459">
    <property type="protein sequence ID" value="KAJ4827229.1"/>
    <property type="molecule type" value="Genomic_DNA"/>
</dbReference>